<dbReference type="RefSeq" id="WP_106003629.1">
    <property type="nucleotide sequence ID" value="NZ_CP027527.1"/>
</dbReference>
<name>A4TVB0_9PROT</name>
<dbReference type="AlphaFoldDB" id="A4TVB0"/>
<accession>A4TVB0</accession>
<dbReference type="InterPro" id="IPR009081">
    <property type="entry name" value="PP-bd_ACP"/>
</dbReference>
<dbReference type="PROSITE" id="PS50075">
    <property type="entry name" value="CARRIER"/>
    <property type="match status" value="1"/>
</dbReference>
<protein>
    <recommendedName>
        <fullName evidence="1">Carrier domain-containing protein</fullName>
    </recommendedName>
</protein>
<evidence type="ECO:0000259" key="1">
    <source>
        <dbReference type="PROSITE" id="PS50075"/>
    </source>
</evidence>
<dbReference type="InterPro" id="IPR036736">
    <property type="entry name" value="ACP-like_sf"/>
</dbReference>
<reference evidence="2" key="1">
    <citation type="journal article" date="2007" name="J. Bacteriol.">
        <title>Comparative genome analysis of four magnetotactic bacteria reveals a complex set of group-specific genes implicated in magnetosome biomineralization and function.</title>
        <authorList>
            <person name="Richter M."/>
            <person name="Kube M."/>
            <person name="Bazylinski D.A."/>
            <person name="Lombardot T."/>
            <person name="Gloeckner F.O."/>
            <person name="Reinhardt R."/>
            <person name="Schueler D."/>
        </authorList>
    </citation>
    <scope>NUCLEOTIDE SEQUENCE</scope>
    <source>
        <strain evidence="2">MSR-1</strain>
    </source>
</reference>
<evidence type="ECO:0000313" key="2">
    <source>
        <dbReference type="EMBL" id="CAM74567.1"/>
    </source>
</evidence>
<organism evidence="2">
    <name type="scientific">Magnetospirillum gryphiswaldense</name>
    <dbReference type="NCBI Taxonomy" id="55518"/>
    <lineage>
        <taxon>Bacteria</taxon>
        <taxon>Pseudomonadati</taxon>
        <taxon>Pseudomonadota</taxon>
        <taxon>Alphaproteobacteria</taxon>
        <taxon>Rhodospirillales</taxon>
        <taxon>Rhodospirillaceae</taxon>
        <taxon>Magnetospirillum</taxon>
    </lineage>
</organism>
<gene>
    <name evidence="2" type="ORF">MGR_0949</name>
</gene>
<dbReference type="EMBL" id="CU459003">
    <property type="protein sequence ID" value="CAM74567.1"/>
    <property type="molecule type" value="Genomic_DNA"/>
</dbReference>
<dbReference type="Gene3D" id="1.10.1200.10">
    <property type="entry name" value="ACP-like"/>
    <property type="match status" value="1"/>
</dbReference>
<dbReference type="SUPFAM" id="SSF47336">
    <property type="entry name" value="ACP-like"/>
    <property type="match status" value="1"/>
</dbReference>
<sequence>MSDKSSIVQFLIAALEKKRGPVPGADAVEQERYRYLDGGHVDSFALLHFIMEVEAEYGITLTAEDTQSDEFRWIGGLAGLIAGKLG</sequence>
<proteinExistence type="predicted"/>
<feature type="domain" description="Carrier" evidence="1">
    <location>
        <begin position="2"/>
        <end position="85"/>
    </location>
</feature>